<accession>A0AAD7YWA7</accession>
<dbReference type="Gene3D" id="1.25.40.20">
    <property type="entry name" value="Ankyrin repeat-containing domain"/>
    <property type="match status" value="1"/>
</dbReference>
<feature type="region of interest" description="Disordered" evidence="2">
    <location>
        <begin position="112"/>
        <end position="141"/>
    </location>
</feature>
<dbReference type="PROSITE" id="PS50297">
    <property type="entry name" value="ANK_REP_REGION"/>
    <property type="match status" value="1"/>
</dbReference>
<feature type="region of interest" description="Disordered" evidence="2">
    <location>
        <begin position="343"/>
        <end position="365"/>
    </location>
</feature>
<dbReference type="PROSITE" id="PS50088">
    <property type="entry name" value="ANK_REPEAT"/>
    <property type="match status" value="1"/>
</dbReference>
<evidence type="ECO:0000313" key="4">
    <source>
        <dbReference type="Proteomes" id="UP001231518"/>
    </source>
</evidence>
<name>A0AAD7YWA7_MYTSE</name>
<dbReference type="SMART" id="SM00248">
    <property type="entry name" value="ANK"/>
    <property type="match status" value="2"/>
</dbReference>
<evidence type="ECO:0000313" key="3">
    <source>
        <dbReference type="EMBL" id="KAJ8728874.1"/>
    </source>
</evidence>
<dbReference type="Proteomes" id="UP001231518">
    <property type="component" value="Chromosome 19"/>
</dbReference>
<sequence>MENTEDTFIKNGFMFIYARENKPTAEKILNIKKILDADAYINSRDANDKKNTILHIATQREEKDLVEFLLREGALLVKNLDGKTPLQIAKEKNTELSKEIVNILTKNGKHLPHIDVSSSSSQQREQIQNPSISQNNWPTSPTGIQFKKRNGTSGVRGQFYETKLLSLVLHRALHDKEIEDCYLAANIDEIGDFDDVCFRFKMQEDGVTKHIICFTQAKHREDANKHRLTVQSLEGKVKPCWEPMSLDVMRGIDAADGEQLLELINSSEMDNLALVLTSLYENTEMGQKYHEKIKKEFCRPIGQLTNKLVEVSGNNENLMALVEELPYHLPEIVDLIFKKINGERDDQGNSSRDPDSLESFPRMLE</sequence>
<dbReference type="EMBL" id="JARGEI010000007">
    <property type="protein sequence ID" value="KAJ8728874.1"/>
    <property type="molecule type" value="Genomic_DNA"/>
</dbReference>
<gene>
    <name evidence="3" type="ORF">PYW07_006570</name>
</gene>
<proteinExistence type="predicted"/>
<dbReference type="InterPro" id="IPR002110">
    <property type="entry name" value="Ankyrin_rpt"/>
</dbReference>
<dbReference type="InterPro" id="IPR036770">
    <property type="entry name" value="Ankyrin_rpt-contain_sf"/>
</dbReference>
<feature type="compositionally biased region" description="Basic and acidic residues" evidence="2">
    <location>
        <begin position="343"/>
        <end position="355"/>
    </location>
</feature>
<comment type="caution">
    <text evidence="3">The sequence shown here is derived from an EMBL/GenBank/DDBJ whole genome shotgun (WGS) entry which is preliminary data.</text>
</comment>
<evidence type="ECO:0000256" key="1">
    <source>
        <dbReference type="PROSITE-ProRule" id="PRU00023"/>
    </source>
</evidence>
<organism evidence="3 4">
    <name type="scientific">Mythimna separata</name>
    <name type="common">Oriental armyworm</name>
    <name type="synonym">Pseudaletia separata</name>
    <dbReference type="NCBI Taxonomy" id="271217"/>
    <lineage>
        <taxon>Eukaryota</taxon>
        <taxon>Metazoa</taxon>
        <taxon>Ecdysozoa</taxon>
        <taxon>Arthropoda</taxon>
        <taxon>Hexapoda</taxon>
        <taxon>Insecta</taxon>
        <taxon>Pterygota</taxon>
        <taxon>Neoptera</taxon>
        <taxon>Endopterygota</taxon>
        <taxon>Lepidoptera</taxon>
        <taxon>Glossata</taxon>
        <taxon>Ditrysia</taxon>
        <taxon>Noctuoidea</taxon>
        <taxon>Noctuidae</taxon>
        <taxon>Noctuinae</taxon>
        <taxon>Hadenini</taxon>
        <taxon>Mythimna</taxon>
    </lineage>
</organism>
<dbReference type="AlphaFoldDB" id="A0AAD7YWA7"/>
<dbReference type="Pfam" id="PF12796">
    <property type="entry name" value="Ank_2"/>
    <property type="match status" value="1"/>
</dbReference>
<feature type="repeat" description="ANK" evidence="1">
    <location>
        <begin position="49"/>
        <end position="74"/>
    </location>
</feature>
<feature type="compositionally biased region" description="Polar residues" evidence="2">
    <location>
        <begin position="124"/>
        <end position="141"/>
    </location>
</feature>
<reference evidence="3" key="1">
    <citation type="submission" date="2023-03" db="EMBL/GenBank/DDBJ databases">
        <title>Chromosome-level genomes of two armyworms, Mythimna separata and Mythimna loreyi, provide insights into the biosynthesis and reception of sex pheromones.</title>
        <authorList>
            <person name="Zhao H."/>
        </authorList>
    </citation>
    <scope>NUCLEOTIDE SEQUENCE</scope>
    <source>
        <strain evidence="3">BeijingLab</strain>
        <tissue evidence="3">Pupa</tissue>
    </source>
</reference>
<protein>
    <submittedName>
        <fullName evidence="3">Uncharacterized protein</fullName>
    </submittedName>
</protein>
<keyword evidence="4" id="KW-1185">Reference proteome</keyword>
<keyword evidence="1" id="KW-0040">ANK repeat</keyword>
<dbReference type="SUPFAM" id="SSF48403">
    <property type="entry name" value="Ankyrin repeat"/>
    <property type="match status" value="1"/>
</dbReference>
<evidence type="ECO:0000256" key="2">
    <source>
        <dbReference type="SAM" id="MobiDB-lite"/>
    </source>
</evidence>